<proteinExistence type="inferred from homology"/>
<evidence type="ECO:0000256" key="4">
    <source>
        <dbReference type="ARBA" id="ARBA00023125"/>
    </source>
</evidence>
<evidence type="ECO:0000313" key="13">
    <source>
        <dbReference type="Proteomes" id="UP001642409"/>
    </source>
</evidence>
<dbReference type="PROSITE" id="PS51194">
    <property type="entry name" value="HELICASE_CTER"/>
    <property type="match status" value="1"/>
</dbReference>
<dbReference type="SMART" id="SM00487">
    <property type="entry name" value="DEXDc"/>
    <property type="match status" value="1"/>
</dbReference>
<comment type="caution">
    <text evidence="11">The sequence shown here is derived from an EMBL/GenBank/DDBJ whole genome shotgun (WGS) entry which is preliminary data.</text>
</comment>
<dbReference type="EC" id="5.6.2.4" evidence="8"/>
<accession>A0AA86UMP3</accession>
<keyword evidence="6" id="KW-0539">Nucleus</keyword>
<evidence type="ECO:0000313" key="12">
    <source>
        <dbReference type="EMBL" id="CAL6013091.1"/>
    </source>
</evidence>
<gene>
    <name evidence="12" type="ORF">HINF_LOCUS23623</name>
    <name evidence="11" type="ORF">HINF_LOCUS45001</name>
</gene>
<dbReference type="Proteomes" id="UP001642409">
    <property type="component" value="Unassembled WGS sequence"/>
</dbReference>
<dbReference type="AlphaFoldDB" id="A0AA86UMP3"/>
<dbReference type="GO" id="GO:0003677">
    <property type="term" value="F:DNA binding"/>
    <property type="evidence" value="ECO:0007669"/>
    <property type="project" value="UniProtKB-KW"/>
</dbReference>
<evidence type="ECO:0000259" key="10">
    <source>
        <dbReference type="PROSITE" id="PS51194"/>
    </source>
</evidence>
<evidence type="ECO:0000313" key="11">
    <source>
        <dbReference type="EMBL" id="CAI9957356.1"/>
    </source>
</evidence>
<keyword evidence="13" id="KW-1185">Reference proteome</keyword>
<dbReference type="PANTHER" id="PTHR13710:SF153">
    <property type="entry name" value="RECQ-LIKE DNA HELICASE BLM"/>
    <property type="match status" value="1"/>
</dbReference>
<dbReference type="InterPro" id="IPR027417">
    <property type="entry name" value="P-loop_NTPase"/>
</dbReference>
<dbReference type="GO" id="GO:0005524">
    <property type="term" value="F:ATP binding"/>
    <property type="evidence" value="ECO:0007669"/>
    <property type="project" value="UniProtKB-KW"/>
</dbReference>
<evidence type="ECO:0000256" key="1">
    <source>
        <dbReference type="ARBA" id="ARBA00005446"/>
    </source>
</evidence>
<reference evidence="11" key="1">
    <citation type="submission" date="2023-06" db="EMBL/GenBank/DDBJ databases">
        <authorList>
            <person name="Kurt Z."/>
        </authorList>
    </citation>
    <scope>NUCLEOTIDE SEQUENCE</scope>
</reference>
<organism evidence="11">
    <name type="scientific">Hexamita inflata</name>
    <dbReference type="NCBI Taxonomy" id="28002"/>
    <lineage>
        <taxon>Eukaryota</taxon>
        <taxon>Metamonada</taxon>
        <taxon>Diplomonadida</taxon>
        <taxon>Hexamitidae</taxon>
        <taxon>Hexamitinae</taxon>
        <taxon>Hexamita</taxon>
    </lineage>
</organism>
<evidence type="ECO:0000259" key="9">
    <source>
        <dbReference type="PROSITE" id="PS51192"/>
    </source>
</evidence>
<dbReference type="InterPro" id="IPR011545">
    <property type="entry name" value="DEAD/DEAH_box_helicase_dom"/>
</dbReference>
<dbReference type="GO" id="GO:0005694">
    <property type="term" value="C:chromosome"/>
    <property type="evidence" value="ECO:0007669"/>
    <property type="project" value="TreeGrafter"/>
</dbReference>
<evidence type="ECO:0000256" key="7">
    <source>
        <dbReference type="ARBA" id="ARBA00034617"/>
    </source>
</evidence>
<dbReference type="GO" id="GO:0043138">
    <property type="term" value="F:3'-5' DNA helicase activity"/>
    <property type="evidence" value="ECO:0007669"/>
    <property type="project" value="UniProtKB-EC"/>
</dbReference>
<dbReference type="Pfam" id="PF00271">
    <property type="entry name" value="Helicase_C"/>
    <property type="match status" value="1"/>
</dbReference>
<dbReference type="InterPro" id="IPR014001">
    <property type="entry name" value="Helicase_ATP-bd"/>
</dbReference>
<sequence>MSSKQTKSNIDQYFILHNNQINRNYIPSKIFLHNNNDQFQVQVNLSSQNNTKNTAMFDSDSDVDSDQTLCENNKKVETVYCSSLTNKYSQDLELNGSQKPINTYINIKLNDDNSEMTLKQSEIIVNQHNISNILLEEISNGSQVNKKDKSQIQIQKCQFNANFLSSTILQEKYIKIQTQRKAITKYNINQNHDYVDDVTEEQLIQLQYYIYLQDRISQQQLQSSFKYFDQMENARKILNIPELRRHQQIAVDNILQNKNQLISIATSGGKSLIYTLPTIILNKITIVISPTIALRNDQVNQLIKLNVKSYQLSSEGNNSIQPHEMLTIDTRSVVFITPERLNTENTIEVLKYLVYQNKIALFAIDECHLMVDWQDFRKDFLSIPSIFSECRNQATVKQPTVIALTASISPDDTEVIQQQFAQNGIIMESLIFDVYRPNLGINIIKTSYDKQYKQNEIKNIIYKTSIKHEKQTKILKIYTYEPLKTIIYWRSKNNNEEMQQYLKQSNIDCVVYHSNTQNKEQNITQFTSNRCKIIAATIAFGMGVNIPDVRQVINADIPSSINEFLQKIGRAGRDQEESQSYQLFSLSEVQYFMKLVLKGKINDKFDEIRKQARIMGLICLSQLMLRNCCYWAQMQQYYCGFNVHTCGNCSACANTSKLFLINVQELVHVILLSAKECSYTYFYGTCDIGSSFDNLSQLEKQNLSERFGNEYRSIFTYYLLHELIIDGTIEIDFNGVLRTNAVIENKALWLVV</sequence>
<dbReference type="GO" id="GO:0005634">
    <property type="term" value="C:nucleus"/>
    <property type="evidence" value="ECO:0007669"/>
    <property type="project" value="TreeGrafter"/>
</dbReference>
<dbReference type="GO" id="GO:0005737">
    <property type="term" value="C:cytoplasm"/>
    <property type="evidence" value="ECO:0007669"/>
    <property type="project" value="TreeGrafter"/>
</dbReference>
<evidence type="ECO:0000256" key="8">
    <source>
        <dbReference type="ARBA" id="ARBA00034808"/>
    </source>
</evidence>
<comment type="similarity">
    <text evidence="1">Belongs to the helicase family. RecQ subfamily.</text>
</comment>
<keyword evidence="4" id="KW-0238">DNA-binding</keyword>
<comment type="catalytic activity">
    <reaction evidence="7">
        <text>Couples ATP hydrolysis with the unwinding of duplex DNA by translocating in the 3'-5' direction.</text>
        <dbReference type="EC" id="5.6.2.4"/>
    </reaction>
</comment>
<keyword evidence="11" id="KW-0347">Helicase</keyword>
<feature type="domain" description="Helicase C-terminal" evidence="10">
    <location>
        <begin position="473"/>
        <end position="616"/>
    </location>
</feature>
<dbReference type="SMART" id="SM00490">
    <property type="entry name" value="HELICc"/>
    <property type="match status" value="1"/>
</dbReference>
<dbReference type="Pfam" id="PF00270">
    <property type="entry name" value="DEAD"/>
    <property type="match status" value="1"/>
</dbReference>
<dbReference type="Gene3D" id="3.40.50.300">
    <property type="entry name" value="P-loop containing nucleotide triphosphate hydrolases"/>
    <property type="match status" value="2"/>
</dbReference>
<feature type="domain" description="Helicase ATP-binding" evidence="9">
    <location>
        <begin position="251"/>
        <end position="426"/>
    </location>
</feature>
<keyword evidence="11" id="KW-0378">Hydrolase</keyword>
<evidence type="ECO:0000256" key="6">
    <source>
        <dbReference type="ARBA" id="ARBA00023242"/>
    </source>
</evidence>
<name>A0AA86UMP3_9EUKA</name>
<evidence type="ECO:0000256" key="2">
    <source>
        <dbReference type="ARBA" id="ARBA00022741"/>
    </source>
</evidence>
<dbReference type="EMBL" id="CAXDID020000067">
    <property type="protein sequence ID" value="CAL6013091.1"/>
    <property type="molecule type" value="Genomic_DNA"/>
</dbReference>
<keyword evidence="2" id="KW-0547">Nucleotide-binding</keyword>
<evidence type="ECO:0000256" key="3">
    <source>
        <dbReference type="ARBA" id="ARBA00022840"/>
    </source>
</evidence>
<dbReference type="PROSITE" id="PS51192">
    <property type="entry name" value="HELICASE_ATP_BIND_1"/>
    <property type="match status" value="1"/>
</dbReference>
<dbReference type="GO" id="GO:0009378">
    <property type="term" value="F:four-way junction helicase activity"/>
    <property type="evidence" value="ECO:0007669"/>
    <property type="project" value="TreeGrafter"/>
</dbReference>
<keyword evidence="5" id="KW-0413">Isomerase</keyword>
<dbReference type="PANTHER" id="PTHR13710">
    <property type="entry name" value="DNA HELICASE RECQ FAMILY MEMBER"/>
    <property type="match status" value="1"/>
</dbReference>
<keyword evidence="3" id="KW-0067">ATP-binding</keyword>
<dbReference type="SUPFAM" id="SSF52540">
    <property type="entry name" value="P-loop containing nucleoside triphosphate hydrolases"/>
    <property type="match status" value="1"/>
</dbReference>
<reference evidence="12 13" key="2">
    <citation type="submission" date="2024-07" db="EMBL/GenBank/DDBJ databases">
        <authorList>
            <person name="Akdeniz Z."/>
        </authorList>
    </citation>
    <scope>NUCLEOTIDE SEQUENCE [LARGE SCALE GENOMIC DNA]</scope>
</reference>
<dbReference type="EMBL" id="CATOUU010000884">
    <property type="protein sequence ID" value="CAI9957356.1"/>
    <property type="molecule type" value="Genomic_DNA"/>
</dbReference>
<dbReference type="InterPro" id="IPR001650">
    <property type="entry name" value="Helicase_C-like"/>
</dbReference>
<evidence type="ECO:0000256" key="5">
    <source>
        <dbReference type="ARBA" id="ARBA00023235"/>
    </source>
</evidence>
<dbReference type="GO" id="GO:0000724">
    <property type="term" value="P:double-strand break repair via homologous recombination"/>
    <property type="evidence" value="ECO:0007669"/>
    <property type="project" value="TreeGrafter"/>
</dbReference>
<protein>
    <recommendedName>
        <fullName evidence="8">DNA 3'-5' helicase</fullName>
        <ecNumber evidence="8">5.6.2.4</ecNumber>
    </recommendedName>
</protein>